<evidence type="ECO:0000256" key="1">
    <source>
        <dbReference type="SAM" id="Phobius"/>
    </source>
</evidence>
<accession>A0A9D1ULU2</accession>
<reference evidence="2" key="1">
    <citation type="journal article" date="2021" name="PeerJ">
        <title>Extensive microbial diversity within the chicken gut microbiome revealed by metagenomics and culture.</title>
        <authorList>
            <person name="Gilroy R."/>
            <person name="Ravi A."/>
            <person name="Getino M."/>
            <person name="Pursley I."/>
            <person name="Horton D.L."/>
            <person name="Alikhan N.F."/>
            <person name="Baker D."/>
            <person name="Gharbi K."/>
            <person name="Hall N."/>
            <person name="Watson M."/>
            <person name="Adriaenssens E.M."/>
            <person name="Foster-Nyarko E."/>
            <person name="Jarju S."/>
            <person name="Secka A."/>
            <person name="Antonio M."/>
            <person name="Oren A."/>
            <person name="Chaudhuri R.R."/>
            <person name="La Ragione R."/>
            <person name="Hildebrand F."/>
            <person name="Pallen M.J."/>
        </authorList>
    </citation>
    <scope>NUCLEOTIDE SEQUENCE</scope>
    <source>
        <strain evidence="2">CHK32-1732</strain>
    </source>
</reference>
<protein>
    <submittedName>
        <fullName evidence="2">Uncharacterized protein</fullName>
    </submittedName>
</protein>
<feature type="transmembrane region" description="Helical" evidence="1">
    <location>
        <begin position="282"/>
        <end position="300"/>
    </location>
</feature>
<feature type="transmembrane region" description="Helical" evidence="1">
    <location>
        <begin position="124"/>
        <end position="143"/>
    </location>
</feature>
<feature type="transmembrane region" description="Helical" evidence="1">
    <location>
        <begin position="384"/>
        <end position="407"/>
    </location>
</feature>
<feature type="transmembrane region" description="Helical" evidence="1">
    <location>
        <begin position="149"/>
        <end position="166"/>
    </location>
</feature>
<feature type="transmembrane region" description="Helical" evidence="1">
    <location>
        <begin position="91"/>
        <end position="112"/>
    </location>
</feature>
<keyword evidence="1" id="KW-0472">Membrane</keyword>
<evidence type="ECO:0000313" key="3">
    <source>
        <dbReference type="Proteomes" id="UP000824190"/>
    </source>
</evidence>
<name>A0A9D1ULU2_9CORY</name>
<dbReference type="AlphaFoldDB" id="A0A9D1ULU2"/>
<feature type="transmembrane region" description="Helical" evidence="1">
    <location>
        <begin position="178"/>
        <end position="204"/>
    </location>
</feature>
<keyword evidence="1" id="KW-0812">Transmembrane</keyword>
<feature type="transmembrane region" description="Helical" evidence="1">
    <location>
        <begin position="247"/>
        <end position="267"/>
    </location>
</feature>
<reference evidence="2" key="2">
    <citation type="submission" date="2021-04" db="EMBL/GenBank/DDBJ databases">
        <authorList>
            <person name="Gilroy R."/>
        </authorList>
    </citation>
    <scope>NUCLEOTIDE SEQUENCE</scope>
    <source>
        <strain evidence="2">CHK32-1732</strain>
    </source>
</reference>
<gene>
    <name evidence="2" type="ORF">H9870_06570</name>
</gene>
<evidence type="ECO:0000313" key="2">
    <source>
        <dbReference type="EMBL" id="HIW91306.1"/>
    </source>
</evidence>
<comment type="caution">
    <text evidence="2">The sequence shown here is derived from an EMBL/GenBank/DDBJ whole genome shotgun (WGS) entry which is preliminary data.</text>
</comment>
<dbReference type="EMBL" id="DXGC01000064">
    <property type="protein sequence ID" value="HIW91306.1"/>
    <property type="molecule type" value="Genomic_DNA"/>
</dbReference>
<feature type="transmembrane region" description="Helical" evidence="1">
    <location>
        <begin position="25"/>
        <end position="43"/>
    </location>
</feature>
<organism evidence="2 3">
    <name type="scientific">Candidatus Corynebacterium avicola</name>
    <dbReference type="NCBI Taxonomy" id="2838527"/>
    <lineage>
        <taxon>Bacteria</taxon>
        <taxon>Bacillati</taxon>
        <taxon>Actinomycetota</taxon>
        <taxon>Actinomycetes</taxon>
        <taxon>Mycobacteriales</taxon>
        <taxon>Corynebacteriaceae</taxon>
        <taxon>Corynebacterium</taxon>
    </lineage>
</organism>
<feature type="transmembrane region" description="Helical" evidence="1">
    <location>
        <begin position="307"/>
        <end position="327"/>
    </location>
</feature>
<sequence length="598" mass="63362">MASPLPRASDAPTLRTGSSPDLRSLAAPALLLALAVVLRGWQLSQRTFYWDDLVIPARFRDAGLWTPYDGHLMPGSAALQIAVDAIAPLQWWLPVTVTLTAAVAAGVLWWLVLGRLTPAPWIRLLAFAALLFSPFLGIASGWWSAGVNALSWQLTAATVALLLLRTKVTWLHTLAASTVLVAGLLMTEKALTVAPALIAVVVVLRLGGRRLPLLPWLAPVLITAAWTGLYLKLAGRVSENAGPGLDDLSGAVGSSVLPGIVGGPWTWDRWMPSPAFPTTPGILQAILAVVVLAAVVALVVTHRRRLVPVFAAVILSVAYLATVLLLLQSGRSGEGSTDLLARGMHYYVDWWSVTVLALVAAVSGRPDDPDKGTDATMSSGLKRVPAILVVLFICSSIASTVTWVSAWSDDTSADYLAALREATSDPERPLLDQNLPLEVLTPLVTPYNTIGAVAGHRGAVADTVDEPRILTPDARLVEGYVHDVARSDAGDEPQCGVRVEVGQPVIIPVEPALPFGDWTWEFTATATEDVDVELSMPNGLEEESEWRSRTVTVPVDDSLSTRWVNLSGGGGTLMAEVDGPAGAHVCIGAGAVGPLIPR</sequence>
<proteinExistence type="predicted"/>
<dbReference type="Proteomes" id="UP000824190">
    <property type="component" value="Unassembled WGS sequence"/>
</dbReference>
<feature type="transmembrane region" description="Helical" evidence="1">
    <location>
        <begin position="347"/>
        <end position="364"/>
    </location>
</feature>
<keyword evidence="1" id="KW-1133">Transmembrane helix</keyword>
<feature type="transmembrane region" description="Helical" evidence="1">
    <location>
        <begin position="216"/>
        <end position="235"/>
    </location>
</feature>